<keyword evidence="1" id="KW-0805">Transcription regulation</keyword>
<protein>
    <submittedName>
        <fullName evidence="4">HTH domain-containing protein</fullName>
    </submittedName>
</protein>
<name>A0A5R8QDZ7_9FIRM</name>
<dbReference type="OrthoDB" id="2365732at2"/>
<gene>
    <name evidence="4" type="ORF">FEZ08_05425</name>
</gene>
<dbReference type="InParanoid" id="A0A5R8QDZ7"/>
<evidence type="ECO:0000259" key="3">
    <source>
        <dbReference type="Pfam" id="PF05043"/>
    </source>
</evidence>
<proteinExistence type="predicted"/>
<sequence>MRYSDKNIDIDYNSRKINSGIFYEKGCIQMKIFLSTSQERQVKLIKLLADTPKYSSIPEIAKRLNCGITTVSRDISEINTIFVENHIKEAEILISHWGILLVTGVTFNIKKILLIYLKSSIPFTYFNLVFNAKTIQTINFIEQFYISESTFYRNIKSLTHFLQDNKIGLIKKQDAAHVLIGDEKKIRQFAFHYYWYAYQGMEWPFPNIDRAAILDFINELNRKHNLNYSKIDKEKYLYVIAVSLIRVQQGNFIKIYNNEVFQFYNIQPLSQDLKSFFVHLGLSEEQSQTEALYLFLYTRTLVTTLSSKIDRIFAMEMHKESDTFIHKMALLITEAVQETFDLTLNMRDQDTVNELFSLSYSLIFNSISPDIFEIYSWIDYFSNSYPLLITHLDALVKKINEGFNKILPNFYYQITKDNEEVMRMQFIQFLLKYIDTNQFLPKIRIKIYSSREPYMIQYIESTISNKLDINPEFVDADEQNYDLLLTDALTPELVANEKKKIVLWSFPFSVGDFERLKDFIIAWNKSD</sequence>
<evidence type="ECO:0000313" key="5">
    <source>
        <dbReference type="Proteomes" id="UP000306912"/>
    </source>
</evidence>
<dbReference type="InterPro" id="IPR036388">
    <property type="entry name" value="WH-like_DNA-bd_sf"/>
</dbReference>
<dbReference type="PANTHER" id="PTHR30185">
    <property type="entry name" value="CRYPTIC BETA-GLUCOSIDE BGL OPERON ANTITERMINATOR"/>
    <property type="match status" value="1"/>
</dbReference>
<dbReference type="InterPro" id="IPR050661">
    <property type="entry name" value="BglG_antiterminators"/>
</dbReference>
<evidence type="ECO:0000256" key="1">
    <source>
        <dbReference type="ARBA" id="ARBA00023015"/>
    </source>
</evidence>
<dbReference type="InterPro" id="IPR007737">
    <property type="entry name" value="Mga_HTH"/>
</dbReference>
<dbReference type="Proteomes" id="UP000306912">
    <property type="component" value="Unassembled WGS sequence"/>
</dbReference>
<feature type="domain" description="Mga helix-turn-helix" evidence="3">
    <location>
        <begin position="107"/>
        <end position="194"/>
    </location>
</feature>
<dbReference type="AlphaFoldDB" id="A0A5R8QDZ7"/>
<dbReference type="EMBL" id="VBWP01000003">
    <property type="protein sequence ID" value="TLG75485.1"/>
    <property type="molecule type" value="Genomic_DNA"/>
</dbReference>
<evidence type="ECO:0000256" key="2">
    <source>
        <dbReference type="ARBA" id="ARBA00023163"/>
    </source>
</evidence>
<accession>A0A5R8QDZ7</accession>
<keyword evidence="2" id="KW-0804">Transcription</keyword>
<comment type="caution">
    <text evidence="4">The sequence shown here is derived from an EMBL/GenBank/DDBJ whole genome shotgun (WGS) entry which is preliminary data.</text>
</comment>
<dbReference type="Pfam" id="PF05043">
    <property type="entry name" value="Mga"/>
    <property type="match status" value="1"/>
</dbReference>
<keyword evidence="5" id="KW-1185">Reference proteome</keyword>
<organism evidence="4 5">
    <name type="scientific">Culicoidibacter larvae</name>
    <dbReference type="NCBI Taxonomy" id="2579976"/>
    <lineage>
        <taxon>Bacteria</taxon>
        <taxon>Bacillati</taxon>
        <taxon>Bacillota</taxon>
        <taxon>Culicoidibacteria</taxon>
        <taxon>Culicoidibacterales</taxon>
        <taxon>Culicoidibacteraceae</taxon>
        <taxon>Culicoidibacter</taxon>
    </lineage>
</organism>
<dbReference type="Gene3D" id="1.10.10.10">
    <property type="entry name" value="Winged helix-like DNA-binding domain superfamily/Winged helix DNA-binding domain"/>
    <property type="match status" value="1"/>
</dbReference>
<reference evidence="4 5" key="1">
    <citation type="submission" date="2019-05" db="EMBL/GenBank/DDBJ databases">
        <title>Culicoidintestinum kansasii gen. nov., sp. nov. from the gastrointestinal tract of the biting midge, Culicoides sonorensis.</title>
        <authorList>
            <person name="Neupane S."/>
            <person name="Ghosh A."/>
            <person name="Gunther S."/>
            <person name="Martin K."/>
            <person name="Zurek L."/>
        </authorList>
    </citation>
    <scope>NUCLEOTIDE SEQUENCE [LARGE SCALE GENOMIC DNA]</scope>
    <source>
        <strain evidence="4 5">CS-1</strain>
    </source>
</reference>
<dbReference type="PANTHER" id="PTHR30185:SF18">
    <property type="entry name" value="TRANSCRIPTIONAL REGULATOR MTLR"/>
    <property type="match status" value="1"/>
</dbReference>
<evidence type="ECO:0000313" key="4">
    <source>
        <dbReference type="EMBL" id="TLG75485.1"/>
    </source>
</evidence>